<dbReference type="OrthoDB" id="711499at2"/>
<comment type="caution">
    <text evidence="1">The sequence shown here is derived from an EMBL/GenBank/DDBJ whole genome shotgun (WGS) entry which is preliminary data.</text>
</comment>
<reference evidence="1 2" key="1">
    <citation type="submission" date="2018-06" db="EMBL/GenBank/DDBJ databases">
        <title>Genomic Encyclopedia of Archaeal and Bacterial Type Strains, Phase II (KMG-II): from individual species to whole genera.</title>
        <authorList>
            <person name="Goeker M."/>
        </authorList>
    </citation>
    <scope>NUCLEOTIDE SEQUENCE [LARGE SCALE GENOMIC DNA]</scope>
    <source>
        <strain evidence="1 2">DSM 23857</strain>
    </source>
</reference>
<proteinExistence type="predicted"/>
<dbReference type="RefSeq" id="WP_111596461.1">
    <property type="nucleotide sequence ID" value="NZ_QLLL01000002.1"/>
</dbReference>
<accession>A0A327R336</accession>
<evidence type="ECO:0000313" key="1">
    <source>
        <dbReference type="EMBL" id="RAJ08297.1"/>
    </source>
</evidence>
<dbReference type="AlphaFoldDB" id="A0A327R336"/>
<protein>
    <submittedName>
        <fullName evidence="1">Uncharacterized protein</fullName>
    </submittedName>
</protein>
<name>A0A327R336_9BACT</name>
<evidence type="ECO:0000313" key="2">
    <source>
        <dbReference type="Proteomes" id="UP000249547"/>
    </source>
</evidence>
<gene>
    <name evidence="1" type="ORF">LX64_00944</name>
</gene>
<organism evidence="1 2">
    <name type="scientific">Chitinophaga skermanii</name>
    <dbReference type="NCBI Taxonomy" id="331697"/>
    <lineage>
        <taxon>Bacteria</taxon>
        <taxon>Pseudomonadati</taxon>
        <taxon>Bacteroidota</taxon>
        <taxon>Chitinophagia</taxon>
        <taxon>Chitinophagales</taxon>
        <taxon>Chitinophagaceae</taxon>
        <taxon>Chitinophaga</taxon>
    </lineage>
</organism>
<sequence>MEKSNPLSTKNSRIFLTAKDLMAITGFKERATRNLIARIKKKLGINDFTPLTIFDVADELRVTPDELKKYL</sequence>
<keyword evidence="2" id="KW-1185">Reference proteome</keyword>
<dbReference type="Proteomes" id="UP000249547">
    <property type="component" value="Unassembled WGS sequence"/>
</dbReference>
<dbReference type="EMBL" id="QLLL01000002">
    <property type="protein sequence ID" value="RAJ08297.1"/>
    <property type="molecule type" value="Genomic_DNA"/>
</dbReference>